<protein>
    <submittedName>
        <fullName evidence="1">Uncharacterized protein</fullName>
    </submittedName>
</protein>
<accession>A0ACB8CRW5</accession>
<sequence length="294" mass="32052">MVLSDEITWLAFHSCYDFAYMLKLLKGSNLPACEVELFELLAIHFPAIYDLKCFMKDCRNLRGGLQGLAEQLQVERVGPQHQASSDSLLTGTAFVKMREVYFQGYIDQAKYCGHLFGLTKPEIVHSHPGEEAENNAPMAFAVGSSAAQHDLLCRRTMPHPLSNTGAGVAQPTSILAFRWTVPLPVYPHRGSDCVVVLSEPPPPVAAAADDDKIASDARGASLTQDAPASARRAVSRLFLPRRFLARLLFVTGPLAGHQSAEASLVPAVVAVRSCWPLRLLTGREGQEEKQSTAN</sequence>
<proteinExistence type="predicted"/>
<evidence type="ECO:0000313" key="2">
    <source>
        <dbReference type="Proteomes" id="UP000821865"/>
    </source>
</evidence>
<name>A0ACB8CRW5_DERSI</name>
<dbReference type="Proteomes" id="UP000821865">
    <property type="component" value="Chromosome 5"/>
</dbReference>
<reference evidence="1" key="1">
    <citation type="submission" date="2020-05" db="EMBL/GenBank/DDBJ databases">
        <title>Large-scale comparative analyses of tick genomes elucidate their genetic diversity and vector capacities.</title>
        <authorList>
            <person name="Jia N."/>
            <person name="Wang J."/>
            <person name="Shi W."/>
            <person name="Du L."/>
            <person name="Sun Y."/>
            <person name="Zhan W."/>
            <person name="Jiang J."/>
            <person name="Wang Q."/>
            <person name="Zhang B."/>
            <person name="Ji P."/>
            <person name="Sakyi L.B."/>
            <person name="Cui X."/>
            <person name="Yuan T."/>
            <person name="Jiang B."/>
            <person name="Yang W."/>
            <person name="Lam T.T.-Y."/>
            <person name="Chang Q."/>
            <person name="Ding S."/>
            <person name="Wang X."/>
            <person name="Zhu J."/>
            <person name="Ruan X."/>
            <person name="Zhao L."/>
            <person name="Wei J."/>
            <person name="Que T."/>
            <person name="Du C."/>
            <person name="Cheng J."/>
            <person name="Dai P."/>
            <person name="Han X."/>
            <person name="Huang E."/>
            <person name="Gao Y."/>
            <person name="Liu J."/>
            <person name="Shao H."/>
            <person name="Ye R."/>
            <person name="Li L."/>
            <person name="Wei W."/>
            <person name="Wang X."/>
            <person name="Wang C."/>
            <person name="Yang T."/>
            <person name="Huo Q."/>
            <person name="Li W."/>
            <person name="Guo W."/>
            <person name="Chen H."/>
            <person name="Zhou L."/>
            <person name="Ni X."/>
            <person name="Tian J."/>
            <person name="Zhou Y."/>
            <person name="Sheng Y."/>
            <person name="Liu T."/>
            <person name="Pan Y."/>
            <person name="Xia L."/>
            <person name="Li J."/>
            <person name="Zhao F."/>
            <person name="Cao W."/>
        </authorList>
    </citation>
    <scope>NUCLEOTIDE SEQUENCE</scope>
    <source>
        <strain evidence="1">Dsil-2018</strain>
    </source>
</reference>
<organism evidence="1 2">
    <name type="scientific">Dermacentor silvarum</name>
    <name type="common">Tick</name>
    <dbReference type="NCBI Taxonomy" id="543639"/>
    <lineage>
        <taxon>Eukaryota</taxon>
        <taxon>Metazoa</taxon>
        <taxon>Ecdysozoa</taxon>
        <taxon>Arthropoda</taxon>
        <taxon>Chelicerata</taxon>
        <taxon>Arachnida</taxon>
        <taxon>Acari</taxon>
        <taxon>Parasitiformes</taxon>
        <taxon>Ixodida</taxon>
        <taxon>Ixodoidea</taxon>
        <taxon>Ixodidae</taxon>
        <taxon>Rhipicephalinae</taxon>
        <taxon>Dermacentor</taxon>
    </lineage>
</organism>
<comment type="caution">
    <text evidence="1">The sequence shown here is derived from an EMBL/GenBank/DDBJ whole genome shotgun (WGS) entry which is preliminary data.</text>
</comment>
<evidence type="ECO:0000313" key="1">
    <source>
        <dbReference type="EMBL" id="KAH7949815.1"/>
    </source>
</evidence>
<gene>
    <name evidence="1" type="ORF">HPB49_015617</name>
</gene>
<dbReference type="EMBL" id="CM023474">
    <property type="protein sequence ID" value="KAH7949815.1"/>
    <property type="molecule type" value="Genomic_DNA"/>
</dbReference>
<keyword evidence="2" id="KW-1185">Reference proteome</keyword>